<keyword evidence="2" id="KW-1185">Reference proteome</keyword>
<feature type="non-terminal residue" evidence="1">
    <location>
        <position position="442"/>
    </location>
</feature>
<reference evidence="1" key="1">
    <citation type="submission" date="2020-05" db="EMBL/GenBank/DDBJ databases">
        <title>Phylogenomic resolution of chytrid fungi.</title>
        <authorList>
            <person name="Stajich J.E."/>
            <person name="Amses K."/>
            <person name="Simmons R."/>
            <person name="Seto K."/>
            <person name="Myers J."/>
            <person name="Bonds A."/>
            <person name="Quandt C.A."/>
            <person name="Barry K."/>
            <person name="Liu P."/>
            <person name="Grigoriev I."/>
            <person name="Longcore J.E."/>
            <person name="James T.Y."/>
        </authorList>
    </citation>
    <scope>NUCLEOTIDE SEQUENCE</scope>
    <source>
        <strain evidence="1">JEL0476</strain>
    </source>
</reference>
<sequence length="442" mass="50178">KSFDSENGKGSNGSILGTVKIDLDDGCIYAINTPTKDLLNVVNVACDTILEKIVDNATIADTKENNIPLTTTTENIPLNCSKSSIGSTLEEFLQDTTSTNALSEIINPIDQITLRADTTLPITIDSKDIFDLELTLLSLCDAVTESEDHKIYRNPNCSSPIGYNVGIFWSYCQDFTTNFGVEIPDYFRDIAVQTYLNDGITGRVHSNIFRELNNNIETLNVSSQDLILQFYQIENVKRKFGLLLLNLVKNLSFELQLLVRTIANDAVSTTKNILKTFNYWEENLLRKFLKVVVKSIKTMFFQYFCNEDEIIFLDPLPGHRLYRNKFDCTGSAIIFKLKNNSVDPCLINIKTTSYKHLGNVMKIEVDNLVKNFVYGNDYNSDLCRTLCCFGLLCNLGDTRFSCSFIEHEGGFHYYFRLGTDLKFVYEPMEKHPSDVFVEVSRN</sequence>
<gene>
    <name evidence="1" type="ORF">HK099_002611</name>
</gene>
<dbReference type="Proteomes" id="UP001211065">
    <property type="component" value="Unassembled WGS sequence"/>
</dbReference>
<dbReference type="EMBL" id="JADGJW010001883">
    <property type="protein sequence ID" value="KAJ3200533.1"/>
    <property type="molecule type" value="Genomic_DNA"/>
</dbReference>
<dbReference type="AlphaFoldDB" id="A0AAD5TTC0"/>
<comment type="caution">
    <text evidence="1">The sequence shown here is derived from an EMBL/GenBank/DDBJ whole genome shotgun (WGS) entry which is preliminary data.</text>
</comment>
<name>A0AAD5TTC0_9FUNG</name>
<organism evidence="1 2">
    <name type="scientific">Clydaea vesicula</name>
    <dbReference type="NCBI Taxonomy" id="447962"/>
    <lineage>
        <taxon>Eukaryota</taxon>
        <taxon>Fungi</taxon>
        <taxon>Fungi incertae sedis</taxon>
        <taxon>Chytridiomycota</taxon>
        <taxon>Chytridiomycota incertae sedis</taxon>
        <taxon>Chytridiomycetes</taxon>
        <taxon>Lobulomycetales</taxon>
        <taxon>Lobulomycetaceae</taxon>
        <taxon>Clydaea</taxon>
    </lineage>
</organism>
<proteinExistence type="predicted"/>
<evidence type="ECO:0000313" key="1">
    <source>
        <dbReference type="EMBL" id="KAJ3200533.1"/>
    </source>
</evidence>
<protein>
    <submittedName>
        <fullName evidence="1">Uncharacterized protein</fullName>
    </submittedName>
</protein>
<accession>A0AAD5TTC0</accession>
<evidence type="ECO:0000313" key="2">
    <source>
        <dbReference type="Proteomes" id="UP001211065"/>
    </source>
</evidence>